<dbReference type="InterPro" id="IPR009057">
    <property type="entry name" value="Homeodomain-like_sf"/>
</dbReference>
<evidence type="ECO:0000313" key="10">
    <source>
        <dbReference type="Proteomes" id="UP001500582"/>
    </source>
</evidence>
<dbReference type="RefSeq" id="WP_345211358.1">
    <property type="nucleotide sequence ID" value="NZ_BAABFT010000005.1"/>
</dbReference>
<keyword evidence="6" id="KW-0597">Phosphoprotein</keyword>
<dbReference type="InterPro" id="IPR001789">
    <property type="entry name" value="Sig_transdc_resp-reg_receiver"/>
</dbReference>
<evidence type="ECO:0000256" key="3">
    <source>
        <dbReference type="ARBA" id="ARBA00023015"/>
    </source>
</evidence>
<gene>
    <name evidence="9" type="ORF">GCM10023149_24390</name>
</gene>
<name>A0ABP8GG01_9SPHI</name>
<protein>
    <recommendedName>
        <fullName evidence="11">Response regulator receiver domain-containing protein</fullName>
    </recommendedName>
</protein>
<dbReference type="InterPro" id="IPR011006">
    <property type="entry name" value="CheY-like_superfamily"/>
</dbReference>
<dbReference type="InterPro" id="IPR025944">
    <property type="entry name" value="Sigma_54_int_dom_CS"/>
</dbReference>
<evidence type="ECO:0000256" key="2">
    <source>
        <dbReference type="ARBA" id="ARBA00022840"/>
    </source>
</evidence>
<dbReference type="SUPFAM" id="SSF46689">
    <property type="entry name" value="Homeodomain-like"/>
    <property type="match status" value="1"/>
</dbReference>
<evidence type="ECO:0000256" key="4">
    <source>
        <dbReference type="ARBA" id="ARBA00023125"/>
    </source>
</evidence>
<feature type="modified residue" description="4-aspartylphosphate" evidence="6">
    <location>
        <position position="53"/>
    </location>
</feature>
<dbReference type="Pfam" id="PF00072">
    <property type="entry name" value="Response_reg"/>
    <property type="match status" value="1"/>
</dbReference>
<dbReference type="InterPro" id="IPR003593">
    <property type="entry name" value="AAA+_ATPase"/>
</dbReference>
<feature type="domain" description="Sigma-54 factor interaction" evidence="7">
    <location>
        <begin position="336"/>
        <end position="565"/>
    </location>
</feature>
<dbReference type="InterPro" id="IPR002078">
    <property type="entry name" value="Sigma_54_int"/>
</dbReference>
<feature type="domain" description="Response regulatory" evidence="8">
    <location>
        <begin position="3"/>
        <end position="117"/>
    </location>
</feature>
<dbReference type="PROSITE" id="PS00688">
    <property type="entry name" value="SIGMA54_INTERACT_3"/>
    <property type="match status" value="1"/>
</dbReference>
<dbReference type="PROSITE" id="PS00676">
    <property type="entry name" value="SIGMA54_INTERACT_2"/>
    <property type="match status" value="1"/>
</dbReference>
<dbReference type="SMART" id="SM00448">
    <property type="entry name" value="REC"/>
    <property type="match status" value="1"/>
</dbReference>
<dbReference type="InterPro" id="IPR025943">
    <property type="entry name" value="Sigma_54_int_dom_ATP-bd_2"/>
</dbReference>
<comment type="caution">
    <text evidence="9">The sequence shown here is derived from an EMBL/GenBank/DDBJ whole genome shotgun (WGS) entry which is preliminary data.</text>
</comment>
<dbReference type="Gene3D" id="1.10.10.60">
    <property type="entry name" value="Homeodomain-like"/>
    <property type="match status" value="1"/>
</dbReference>
<evidence type="ECO:0000259" key="7">
    <source>
        <dbReference type="PROSITE" id="PS50045"/>
    </source>
</evidence>
<evidence type="ECO:0000259" key="8">
    <source>
        <dbReference type="PROSITE" id="PS50110"/>
    </source>
</evidence>
<dbReference type="Proteomes" id="UP001500582">
    <property type="component" value="Unassembled WGS sequence"/>
</dbReference>
<dbReference type="SUPFAM" id="SSF52172">
    <property type="entry name" value="CheY-like"/>
    <property type="match status" value="1"/>
</dbReference>
<dbReference type="InterPro" id="IPR027417">
    <property type="entry name" value="P-loop_NTPase"/>
</dbReference>
<dbReference type="Pfam" id="PF00158">
    <property type="entry name" value="Sigma54_activat"/>
    <property type="match status" value="1"/>
</dbReference>
<dbReference type="Gene3D" id="3.40.50.300">
    <property type="entry name" value="P-loop containing nucleotide triphosphate hydrolases"/>
    <property type="match status" value="1"/>
</dbReference>
<dbReference type="Pfam" id="PF02954">
    <property type="entry name" value="HTH_8"/>
    <property type="match status" value="1"/>
</dbReference>
<sequence length="642" mass="72191">MKKILIVEDESLVAHHLKLILNGAGYKVSGIADSVPEALSAIEDQKPDLVLLDIHLKGSLNGIDLAKQLTESNIPFVYLSANFQGTLLEEAKSTLPYGFLVKPFREHDLLTTLDVAFYRYRNSQASRQLQEMELDTKVKEIRALNIDIKQKLMAVARTLQPHVPFDYLNIFIRKAGEGIITSLGFYRIGFDEYQLIGDDEFININGLNHQKLLDIYASMPQIARSGLFNARGFSGLYQDNPLTNIIANTYETTSALFFPVLQNESTTIRYEFYNRKDDSYTRQHITLLSRLQYAISNIFEDCHHSPGKTTPQIVVPAEKQISHVGTQDHALRFDGIIARSPSMLSVLDHIAIVAPVDTSVLILGESGTGKEKIAKSVHALSARKLKPLVIVNCAALPANLIESELFGHEKGAFTGAAERRTGKFELAHKGTIFLDEIGEMPLDLQVKLLRALQEHEIERIGGNSPIKIDVRIIAATNRNLEVEMEEGRFRLDLYYRLFVFPIVVPPLKERPEDIVALIESFIGHYAKKYNKAVTGVTPAVLDKLIDYPWPGNVRELENYIDRSVLLSRDKLITEMYLPKYIHQSTVPEPVGRLKTIEENERDYILDVLKKCNGRIRGANGAAEVMGLPPTTLHSKMKRLGIK</sequence>
<dbReference type="InterPro" id="IPR002197">
    <property type="entry name" value="HTH_Fis"/>
</dbReference>
<evidence type="ECO:0008006" key="11">
    <source>
        <dbReference type="Google" id="ProtNLM"/>
    </source>
</evidence>
<dbReference type="EMBL" id="BAABFT010000005">
    <property type="protein sequence ID" value="GAA4323441.1"/>
    <property type="molecule type" value="Genomic_DNA"/>
</dbReference>
<dbReference type="Pfam" id="PF25601">
    <property type="entry name" value="AAA_lid_14"/>
    <property type="match status" value="1"/>
</dbReference>
<dbReference type="CDD" id="cd17534">
    <property type="entry name" value="REC_DC-like"/>
    <property type="match status" value="1"/>
</dbReference>
<dbReference type="CDD" id="cd00009">
    <property type="entry name" value="AAA"/>
    <property type="match status" value="1"/>
</dbReference>
<dbReference type="PANTHER" id="PTHR32071">
    <property type="entry name" value="TRANSCRIPTIONAL REGULATORY PROTEIN"/>
    <property type="match status" value="1"/>
</dbReference>
<keyword evidence="2" id="KW-0067">ATP-binding</keyword>
<proteinExistence type="predicted"/>
<reference evidence="10" key="1">
    <citation type="journal article" date="2019" name="Int. J. Syst. Evol. Microbiol.">
        <title>The Global Catalogue of Microorganisms (GCM) 10K type strain sequencing project: providing services to taxonomists for standard genome sequencing and annotation.</title>
        <authorList>
            <consortium name="The Broad Institute Genomics Platform"/>
            <consortium name="The Broad Institute Genome Sequencing Center for Infectious Disease"/>
            <person name="Wu L."/>
            <person name="Ma J."/>
        </authorList>
    </citation>
    <scope>NUCLEOTIDE SEQUENCE [LARGE SCALE GENOMIC DNA]</scope>
    <source>
        <strain evidence="10">JCM 17705</strain>
    </source>
</reference>
<keyword evidence="4" id="KW-0238">DNA-binding</keyword>
<evidence type="ECO:0000256" key="1">
    <source>
        <dbReference type="ARBA" id="ARBA00022741"/>
    </source>
</evidence>
<dbReference type="InterPro" id="IPR058031">
    <property type="entry name" value="AAA_lid_NorR"/>
</dbReference>
<dbReference type="PROSITE" id="PS50110">
    <property type="entry name" value="RESPONSE_REGULATORY"/>
    <property type="match status" value="1"/>
</dbReference>
<dbReference type="SUPFAM" id="SSF52540">
    <property type="entry name" value="P-loop containing nucleoside triphosphate hydrolases"/>
    <property type="match status" value="1"/>
</dbReference>
<dbReference type="Gene3D" id="1.10.8.60">
    <property type="match status" value="1"/>
</dbReference>
<evidence type="ECO:0000313" key="9">
    <source>
        <dbReference type="EMBL" id="GAA4323441.1"/>
    </source>
</evidence>
<dbReference type="PROSITE" id="PS50045">
    <property type="entry name" value="SIGMA54_INTERACT_4"/>
    <property type="match status" value="1"/>
</dbReference>
<dbReference type="PROSITE" id="PS00675">
    <property type="entry name" value="SIGMA54_INTERACT_1"/>
    <property type="match status" value="1"/>
</dbReference>
<organism evidence="9 10">
    <name type="scientific">Mucilaginibacter gynuensis</name>
    <dbReference type="NCBI Taxonomy" id="1302236"/>
    <lineage>
        <taxon>Bacteria</taxon>
        <taxon>Pseudomonadati</taxon>
        <taxon>Bacteroidota</taxon>
        <taxon>Sphingobacteriia</taxon>
        <taxon>Sphingobacteriales</taxon>
        <taxon>Sphingobacteriaceae</taxon>
        <taxon>Mucilaginibacter</taxon>
    </lineage>
</organism>
<keyword evidence="5" id="KW-0804">Transcription</keyword>
<dbReference type="InterPro" id="IPR025662">
    <property type="entry name" value="Sigma_54_int_dom_ATP-bd_1"/>
</dbReference>
<keyword evidence="3" id="KW-0805">Transcription regulation</keyword>
<dbReference type="SMART" id="SM00382">
    <property type="entry name" value="AAA"/>
    <property type="match status" value="1"/>
</dbReference>
<evidence type="ECO:0000256" key="5">
    <source>
        <dbReference type="ARBA" id="ARBA00023163"/>
    </source>
</evidence>
<evidence type="ECO:0000256" key="6">
    <source>
        <dbReference type="PROSITE-ProRule" id="PRU00169"/>
    </source>
</evidence>
<dbReference type="Gene3D" id="3.40.50.2300">
    <property type="match status" value="1"/>
</dbReference>
<accession>A0ABP8GG01</accession>
<dbReference type="PANTHER" id="PTHR32071:SF57">
    <property type="entry name" value="C4-DICARBOXYLATE TRANSPORT TRANSCRIPTIONAL REGULATORY PROTEIN DCTD"/>
    <property type="match status" value="1"/>
</dbReference>
<keyword evidence="1" id="KW-0547">Nucleotide-binding</keyword>
<keyword evidence="10" id="KW-1185">Reference proteome</keyword>